<dbReference type="RefSeq" id="XP_022483505.1">
    <property type="nucleotide sequence ID" value="XM_022636624.1"/>
</dbReference>
<dbReference type="AlphaFoldDB" id="A0A1F5L546"/>
<accession>A0A1F5L546</accession>
<organism evidence="2 3">
    <name type="scientific">Penicillium arizonense</name>
    <dbReference type="NCBI Taxonomy" id="1835702"/>
    <lineage>
        <taxon>Eukaryota</taxon>
        <taxon>Fungi</taxon>
        <taxon>Dikarya</taxon>
        <taxon>Ascomycota</taxon>
        <taxon>Pezizomycotina</taxon>
        <taxon>Eurotiomycetes</taxon>
        <taxon>Eurotiomycetidae</taxon>
        <taxon>Eurotiales</taxon>
        <taxon>Aspergillaceae</taxon>
        <taxon>Penicillium</taxon>
    </lineage>
</organism>
<feature type="compositionally biased region" description="Basic and acidic residues" evidence="1">
    <location>
        <begin position="1"/>
        <end position="18"/>
    </location>
</feature>
<reference evidence="2 3" key="1">
    <citation type="journal article" date="2016" name="Sci. Rep.">
        <title>Penicillium arizonense, a new, genome sequenced fungal species, reveals a high chemical diversity in secreted metabolites.</title>
        <authorList>
            <person name="Grijseels S."/>
            <person name="Nielsen J.C."/>
            <person name="Randelovic M."/>
            <person name="Nielsen J."/>
            <person name="Nielsen K.F."/>
            <person name="Workman M."/>
            <person name="Frisvad J.C."/>
        </authorList>
    </citation>
    <scope>NUCLEOTIDE SEQUENCE [LARGE SCALE GENOMIC DNA]</scope>
    <source>
        <strain evidence="2 3">CBS 141311</strain>
    </source>
</reference>
<dbReference type="GeneID" id="34581358"/>
<comment type="caution">
    <text evidence="2">The sequence shown here is derived from an EMBL/GenBank/DDBJ whole genome shotgun (WGS) entry which is preliminary data.</text>
</comment>
<gene>
    <name evidence="2" type="ORF">PENARI_c033G02360</name>
</gene>
<evidence type="ECO:0000313" key="3">
    <source>
        <dbReference type="Proteomes" id="UP000177622"/>
    </source>
</evidence>
<dbReference type="EMBL" id="LXJU01000033">
    <property type="protein sequence ID" value="OGE48049.1"/>
    <property type="molecule type" value="Genomic_DNA"/>
</dbReference>
<protein>
    <submittedName>
        <fullName evidence="2">Uncharacterized protein</fullName>
    </submittedName>
</protein>
<name>A0A1F5L546_PENAI</name>
<feature type="region of interest" description="Disordered" evidence="1">
    <location>
        <begin position="1"/>
        <end position="107"/>
    </location>
</feature>
<evidence type="ECO:0000256" key="1">
    <source>
        <dbReference type="SAM" id="MobiDB-lite"/>
    </source>
</evidence>
<evidence type="ECO:0000313" key="2">
    <source>
        <dbReference type="EMBL" id="OGE48049.1"/>
    </source>
</evidence>
<dbReference type="Proteomes" id="UP000177622">
    <property type="component" value="Unassembled WGS sequence"/>
</dbReference>
<proteinExistence type="predicted"/>
<keyword evidence="3" id="KW-1185">Reference proteome</keyword>
<sequence length="107" mass="11472">MAARAIEDPETGRIHTTRDVGFPQYGDDEGNGNGTAADTSPKKPIEPIGSGGGSAVSEPPNLEEEVKKPRIPMKKVVRQPQQAALITPSPQGPPRGQPGRLTLRRRR</sequence>